<evidence type="ECO:0000313" key="2">
    <source>
        <dbReference type="EMBL" id="ASA20630.1"/>
    </source>
</evidence>
<evidence type="ECO:0000313" key="3">
    <source>
        <dbReference type="Proteomes" id="UP000249890"/>
    </source>
</evidence>
<gene>
    <name evidence="2" type="ORF">B9T62_07375</name>
</gene>
<proteinExistence type="predicted"/>
<protein>
    <submittedName>
        <fullName evidence="2">Uncharacterized protein</fullName>
    </submittedName>
</protein>
<feature type="chain" id="PRO_5016322058" evidence="1">
    <location>
        <begin position="26"/>
        <end position="271"/>
    </location>
</feature>
<keyword evidence="1" id="KW-0732">Signal</keyword>
<sequence>MNRIIRRSFILTLIMALFAVPSAFAAGKDLSSVINVTGYSTELSIGEQTDLFVNITDYNVEGIGGVEFTPVSSDTSVLQVKYVGSTYSELTAVGEGAATITYNIGEGYNPYTINFTVGKASQNSTPNEDAPDSSYNQAIEDLNIYIEQLEKIEKYESLAFDSYNKNTFVTNNTRKKVLSAFDQTILPNYSKFVYHLKTLTAPNAELQKIHNTYVKGAKLQLEGMTLMRKSLYKSKVDFKTFDAANIKIKSGLKSLTAAMQALEDYAELHLE</sequence>
<dbReference type="Proteomes" id="UP000249890">
    <property type="component" value="Chromosome"/>
</dbReference>
<feature type="signal peptide" evidence="1">
    <location>
        <begin position="1"/>
        <end position="25"/>
    </location>
</feature>
<dbReference type="RefSeq" id="WP_087914648.1">
    <property type="nucleotide sequence ID" value="NZ_CP021780.1"/>
</dbReference>
<accession>A0A2Z2KCB9</accession>
<dbReference type="KEGG" id="pdh:B9T62_07375"/>
<dbReference type="OrthoDB" id="2617953at2"/>
<name>A0A2Z2KCB9_9BACL</name>
<dbReference type="AlphaFoldDB" id="A0A2Z2KCB9"/>
<keyword evidence="3" id="KW-1185">Reference proteome</keyword>
<dbReference type="EMBL" id="CP021780">
    <property type="protein sequence ID" value="ASA20630.1"/>
    <property type="molecule type" value="Genomic_DNA"/>
</dbReference>
<organism evidence="2 3">
    <name type="scientific">Paenibacillus donghaensis</name>
    <dbReference type="NCBI Taxonomy" id="414771"/>
    <lineage>
        <taxon>Bacteria</taxon>
        <taxon>Bacillati</taxon>
        <taxon>Bacillota</taxon>
        <taxon>Bacilli</taxon>
        <taxon>Bacillales</taxon>
        <taxon>Paenibacillaceae</taxon>
        <taxon>Paenibacillus</taxon>
    </lineage>
</organism>
<evidence type="ECO:0000256" key="1">
    <source>
        <dbReference type="SAM" id="SignalP"/>
    </source>
</evidence>
<reference evidence="2 3" key="1">
    <citation type="submission" date="2017-06" db="EMBL/GenBank/DDBJ databases">
        <title>Complete genome sequence of Paenibacillus donghaensis KCTC 13049T isolated from East Sea sediment, South Korea.</title>
        <authorList>
            <person name="Jung B.K."/>
            <person name="Hong S.-J."/>
            <person name="Shin J.-H."/>
        </authorList>
    </citation>
    <scope>NUCLEOTIDE SEQUENCE [LARGE SCALE GENOMIC DNA]</scope>
    <source>
        <strain evidence="2 3">KCTC 13049</strain>
    </source>
</reference>
<dbReference type="Gene3D" id="2.60.40.1080">
    <property type="match status" value="1"/>
</dbReference>